<dbReference type="PANTHER" id="PTHR36323">
    <property type="entry name" value="MYOTUBULARIN-LIKE PROTEIN"/>
    <property type="match status" value="1"/>
</dbReference>
<accession>A0A6A2Y7S5</accession>
<dbReference type="Proteomes" id="UP000436088">
    <property type="component" value="Unassembled WGS sequence"/>
</dbReference>
<proteinExistence type="predicted"/>
<feature type="compositionally biased region" description="Polar residues" evidence="1">
    <location>
        <begin position="172"/>
        <end position="189"/>
    </location>
</feature>
<protein>
    <submittedName>
        <fullName evidence="2">Histone acetyltransferase of the MYST family 1 isoform 1</fullName>
    </submittedName>
</protein>
<keyword evidence="3" id="KW-1185">Reference proteome</keyword>
<sequence>MGSTCNRRQNLQFSHSSKGSIFLPMLCSKTSIHKDVVVRLPRWEHKSSDDPLSPKISCMGQVKRNNRIVGFPALDLATKTSSGNTNTSSNIKYLNLKKLFSGNNGRRKQNGGKENCGSSSISVENMDPPLPVVKRVPKRGDEGDGNTLWQRRSRGVSLESLQLQQIQVNRHQEPQQFEKTQTIKHCTSQELKDDMNEYSSKSKDSDINL</sequence>
<name>A0A6A2Y7S5_HIBSY</name>
<gene>
    <name evidence="2" type="ORF">F3Y22_tig00112236pilonHSYRG00049</name>
</gene>
<reference evidence="2" key="1">
    <citation type="submission" date="2019-09" db="EMBL/GenBank/DDBJ databases">
        <title>Draft genome information of white flower Hibiscus syriacus.</title>
        <authorList>
            <person name="Kim Y.-M."/>
        </authorList>
    </citation>
    <scope>NUCLEOTIDE SEQUENCE [LARGE SCALE GENOMIC DNA]</scope>
    <source>
        <strain evidence="2">YM2019G1</strain>
    </source>
</reference>
<feature type="region of interest" description="Disordered" evidence="1">
    <location>
        <begin position="172"/>
        <end position="209"/>
    </location>
</feature>
<evidence type="ECO:0000313" key="2">
    <source>
        <dbReference type="EMBL" id="KAE8669439.1"/>
    </source>
</evidence>
<organism evidence="2 3">
    <name type="scientific">Hibiscus syriacus</name>
    <name type="common">Rose of Sharon</name>
    <dbReference type="NCBI Taxonomy" id="106335"/>
    <lineage>
        <taxon>Eukaryota</taxon>
        <taxon>Viridiplantae</taxon>
        <taxon>Streptophyta</taxon>
        <taxon>Embryophyta</taxon>
        <taxon>Tracheophyta</taxon>
        <taxon>Spermatophyta</taxon>
        <taxon>Magnoliopsida</taxon>
        <taxon>eudicotyledons</taxon>
        <taxon>Gunneridae</taxon>
        <taxon>Pentapetalae</taxon>
        <taxon>rosids</taxon>
        <taxon>malvids</taxon>
        <taxon>Malvales</taxon>
        <taxon>Malvaceae</taxon>
        <taxon>Malvoideae</taxon>
        <taxon>Hibiscus</taxon>
    </lineage>
</organism>
<feature type="compositionally biased region" description="Basic and acidic residues" evidence="1">
    <location>
        <begin position="190"/>
        <end position="209"/>
    </location>
</feature>
<dbReference type="PANTHER" id="PTHR36323:SF1">
    <property type="entry name" value="MYOTUBULARIN-LIKE PROTEIN"/>
    <property type="match status" value="1"/>
</dbReference>
<comment type="caution">
    <text evidence="2">The sequence shown here is derived from an EMBL/GenBank/DDBJ whole genome shotgun (WGS) entry which is preliminary data.</text>
</comment>
<feature type="region of interest" description="Disordered" evidence="1">
    <location>
        <begin position="102"/>
        <end position="153"/>
    </location>
</feature>
<dbReference type="GO" id="GO:0016740">
    <property type="term" value="F:transferase activity"/>
    <property type="evidence" value="ECO:0007669"/>
    <property type="project" value="UniProtKB-KW"/>
</dbReference>
<dbReference type="EMBL" id="VEPZ02001528">
    <property type="protein sequence ID" value="KAE8669439.1"/>
    <property type="molecule type" value="Genomic_DNA"/>
</dbReference>
<evidence type="ECO:0000313" key="3">
    <source>
        <dbReference type="Proteomes" id="UP000436088"/>
    </source>
</evidence>
<dbReference type="AlphaFoldDB" id="A0A6A2Y7S5"/>
<evidence type="ECO:0000256" key="1">
    <source>
        <dbReference type="SAM" id="MobiDB-lite"/>
    </source>
</evidence>